<evidence type="ECO:0000313" key="2">
    <source>
        <dbReference type="Proteomes" id="UP001303046"/>
    </source>
</evidence>
<comment type="caution">
    <text evidence="1">The sequence shown here is derived from an EMBL/GenBank/DDBJ whole genome shotgun (WGS) entry which is preliminary data.</text>
</comment>
<evidence type="ECO:0000313" key="1">
    <source>
        <dbReference type="EMBL" id="KAK6763309.1"/>
    </source>
</evidence>
<keyword evidence="2" id="KW-1185">Reference proteome</keyword>
<protein>
    <submittedName>
        <fullName evidence="1">Uncharacterized protein</fullName>
    </submittedName>
</protein>
<dbReference type="EMBL" id="JAVFWL010000006">
    <property type="protein sequence ID" value="KAK6763309.1"/>
    <property type="molecule type" value="Genomic_DNA"/>
</dbReference>
<gene>
    <name evidence="1" type="primary">Necator_chrX.g24024</name>
    <name evidence="1" type="ORF">RB195_023859</name>
</gene>
<name>A0ABR1EKW9_NECAM</name>
<accession>A0ABR1EKW9</accession>
<proteinExistence type="predicted"/>
<reference evidence="1 2" key="1">
    <citation type="submission" date="2023-08" db="EMBL/GenBank/DDBJ databases">
        <title>A Necator americanus chromosomal reference genome.</title>
        <authorList>
            <person name="Ilik V."/>
            <person name="Petrzelkova K.J."/>
            <person name="Pardy F."/>
            <person name="Fuh T."/>
            <person name="Niatou-Singa F.S."/>
            <person name="Gouil Q."/>
            <person name="Baker L."/>
            <person name="Ritchie M.E."/>
            <person name="Jex A.R."/>
            <person name="Gazzola D."/>
            <person name="Li H."/>
            <person name="Toshio Fujiwara R."/>
            <person name="Zhan B."/>
            <person name="Aroian R.V."/>
            <person name="Pafco B."/>
            <person name="Schwarz E.M."/>
        </authorList>
    </citation>
    <scope>NUCLEOTIDE SEQUENCE [LARGE SCALE GENOMIC DNA]</scope>
    <source>
        <strain evidence="1 2">Aroian</strain>
        <tissue evidence="1">Whole animal</tissue>
    </source>
</reference>
<organism evidence="1 2">
    <name type="scientific">Necator americanus</name>
    <name type="common">Human hookworm</name>
    <dbReference type="NCBI Taxonomy" id="51031"/>
    <lineage>
        <taxon>Eukaryota</taxon>
        <taxon>Metazoa</taxon>
        <taxon>Ecdysozoa</taxon>
        <taxon>Nematoda</taxon>
        <taxon>Chromadorea</taxon>
        <taxon>Rhabditida</taxon>
        <taxon>Rhabditina</taxon>
        <taxon>Rhabditomorpha</taxon>
        <taxon>Strongyloidea</taxon>
        <taxon>Ancylostomatidae</taxon>
        <taxon>Bunostominae</taxon>
        <taxon>Necator</taxon>
    </lineage>
</organism>
<dbReference type="Proteomes" id="UP001303046">
    <property type="component" value="Unassembled WGS sequence"/>
</dbReference>
<sequence length="68" mass="7384">MGRMPNPSPIRLAKDGDSSKAAEAATAASTNISQYSADQLEFCVKCFRRTPADNELEDDWLKSSVCGM</sequence>